<reference evidence="2 3" key="1">
    <citation type="submission" date="2019-06" db="EMBL/GenBank/DDBJ databases">
        <authorList>
            <person name="Li M."/>
        </authorList>
    </citation>
    <scope>NUCLEOTIDE SEQUENCE [LARGE SCALE GENOMIC DNA]</scope>
    <source>
        <strain evidence="2 3">BGMRC2036</strain>
    </source>
</reference>
<feature type="transmembrane region" description="Helical" evidence="1">
    <location>
        <begin position="110"/>
        <end position="128"/>
    </location>
</feature>
<sequence>MTNIDALALLFFLLTWVLFDRVVSGTWRLTRRMSLSEAMMVHRKRWMITSLTRDLKMIDTQILSGLQNGTAFFASTSIFAIGGCFALMGDADRAQSLFSDLPGWLQGSRLAFEIKAGGLAAIFGYSFFKFGWSYRLFNYNTILFGALPMMRDTDADRKQAESAAEKVAEVNILAARHFNAGLRAIFLSIGYLGWFLSPYIFIATTAFVFVILTRRQYFSPARAVIVEAISPATRTSE</sequence>
<name>A0A506U4U5_9HYPH</name>
<evidence type="ECO:0000256" key="1">
    <source>
        <dbReference type="SAM" id="Phobius"/>
    </source>
</evidence>
<protein>
    <submittedName>
        <fullName evidence="2">DUF599 family protein</fullName>
    </submittedName>
</protein>
<proteinExistence type="predicted"/>
<feature type="transmembrane region" description="Helical" evidence="1">
    <location>
        <begin position="191"/>
        <end position="212"/>
    </location>
</feature>
<dbReference type="EMBL" id="VHLG01000009">
    <property type="protein sequence ID" value="TPW29403.1"/>
    <property type="molecule type" value="Genomic_DNA"/>
</dbReference>
<comment type="caution">
    <text evidence="2">The sequence shown here is derived from an EMBL/GenBank/DDBJ whole genome shotgun (WGS) entry which is preliminary data.</text>
</comment>
<dbReference type="AlphaFoldDB" id="A0A506U4U5"/>
<evidence type="ECO:0000313" key="2">
    <source>
        <dbReference type="EMBL" id="TPW29403.1"/>
    </source>
</evidence>
<keyword evidence="1" id="KW-0472">Membrane</keyword>
<dbReference type="InterPro" id="IPR006747">
    <property type="entry name" value="DUF599"/>
</dbReference>
<gene>
    <name evidence="2" type="ORF">FJU08_13760</name>
</gene>
<keyword evidence="3" id="KW-1185">Reference proteome</keyword>
<keyword evidence="1" id="KW-1133">Transmembrane helix</keyword>
<accession>A0A506U4U5</accession>
<keyword evidence="1" id="KW-0812">Transmembrane</keyword>
<feature type="transmembrane region" description="Helical" evidence="1">
    <location>
        <begin position="71"/>
        <end position="89"/>
    </location>
</feature>
<dbReference type="PANTHER" id="PTHR31881">
    <property type="match status" value="1"/>
</dbReference>
<dbReference type="Pfam" id="PF04654">
    <property type="entry name" value="DUF599"/>
    <property type="match status" value="1"/>
</dbReference>
<organism evidence="2 3">
    <name type="scientific">Martelella alba</name>
    <dbReference type="NCBI Taxonomy" id="2590451"/>
    <lineage>
        <taxon>Bacteria</taxon>
        <taxon>Pseudomonadati</taxon>
        <taxon>Pseudomonadota</taxon>
        <taxon>Alphaproteobacteria</taxon>
        <taxon>Hyphomicrobiales</taxon>
        <taxon>Aurantimonadaceae</taxon>
        <taxon>Martelella</taxon>
    </lineage>
</organism>
<dbReference type="RefSeq" id="WP_141149599.1">
    <property type="nucleotide sequence ID" value="NZ_VHLG01000009.1"/>
</dbReference>
<evidence type="ECO:0000313" key="3">
    <source>
        <dbReference type="Proteomes" id="UP000318801"/>
    </source>
</evidence>
<dbReference type="OrthoDB" id="9806874at2"/>
<dbReference type="Proteomes" id="UP000318801">
    <property type="component" value="Unassembled WGS sequence"/>
</dbReference>
<dbReference type="PANTHER" id="PTHR31881:SF6">
    <property type="entry name" value="OS09G0494600 PROTEIN"/>
    <property type="match status" value="1"/>
</dbReference>